<organism evidence="7 8">
    <name type="scientific">Syphacia muris</name>
    <dbReference type="NCBI Taxonomy" id="451379"/>
    <lineage>
        <taxon>Eukaryota</taxon>
        <taxon>Metazoa</taxon>
        <taxon>Ecdysozoa</taxon>
        <taxon>Nematoda</taxon>
        <taxon>Chromadorea</taxon>
        <taxon>Rhabditida</taxon>
        <taxon>Spirurina</taxon>
        <taxon>Oxyuridomorpha</taxon>
        <taxon>Oxyuroidea</taxon>
        <taxon>Oxyuridae</taxon>
        <taxon>Syphacia</taxon>
    </lineage>
</organism>
<accession>A0A0N5AXL7</accession>
<dbReference type="GO" id="GO:0016020">
    <property type="term" value="C:membrane"/>
    <property type="evidence" value="ECO:0007669"/>
    <property type="project" value="UniProtKB-SubCell"/>
</dbReference>
<dbReference type="GO" id="GO:0004930">
    <property type="term" value="F:G protein-coupled receptor activity"/>
    <property type="evidence" value="ECO:0007669"/>
    <property type="project" value="InterPro"/>
</dbReference>
<dbReference type="CDD" id="cd14978">
    <property type="entry name" value="7tmA_FMRFamide_R-like"/>
    <property type="match status" value="1"/>
</dbReference>
<dbReference type="SUPFAM" id="SSF81321">
    <property type="entry name" value="Family A G protein-coupled receptor-like"/>
    <property type="match status" value="1"/>
</dbReference>
<evidence type="ECO:0000313" key="7">
    <source>
        <dbReference type="Proteomes" id="UP000046393"/>
    </source>
</evidence>
<comment type="subcellular location">
    <subcellularLocation>
        <location evidence="1">Membrane</location>
    </subcellularLocation>
</comment>
<evidence type="ECO:0000256" key="2">
    <source>
        <dbReference type="ARBA" id="ARBA00022692"/>
    </source>
</evidence>
<dbReference type="PRINTS" id="PR00237">
    <property type="entry name" value="GPCRRHODOPSN"/>
</dbReference>
<evidence type="ECO:0000256" key="4">
    <source>
        <dbReference type="ARBA" id="ARBA00023136"/>
    </source>
</evidence>
<evidence type="ECO:0000259" key="6">
    <source>
        <dbReference type="PROSITE" id="PS50262"/>
    </source>
</evidence>
<feature type="domain" description="G-protein coupled receptors family 1 profile" evidence="6">
    <location>
        <begin position="1"/>
        <end position="207"/>
    </location>
</feature>
<keyword evidence="4 5" id="KW-0472">Membrane</keyword>
<keyword evidence="3 5" id="KW-1133">Transmembrane helix</keyword>
<dbReference type="PROSITE" id="PS50262">
    <property type="entry name" value="G_PROTEIN_RECEP_F1_2"/>
    <property type="match status" value="1"/>
</dbReference>
<proteinExistence type="predicted"/>
<feature type="transmembrane region" description="Helical" evidence="5">
    <location>
        <begin position="149"/>
        <end position="168"/>
    </location>
</feature>
<protein>
    <submittedName>
        <fullName evidence="8">G_PROTEIN_RECEP_F1_2 domain-containing protein</fullName>
    </submittedName>
</protein>
<evidence type="ECO:0000256" key="5">
    <source>
        <dbReference type="SAM" id="Phobius"/>
    </source>
</evidence>
<keyword evidence="2 5" id="KW-0812">Transmembrane</keyword>
<dbReference type="Proteomes" id="UP000046393">
    <property type="component" value="Unplaced"/>
</dbReference>
<evidence type="ECO:0000256" key="3">
    <source>
        <dbReference type="ARBA" id="ARBA00022989"/>
    </source>
</evidence>
<dbReference type="InterPro" id="IPR017452">
    <property type="entry name" value="GPCR_Rhodpsn_7TM"/>
</dbReference>
<dbReference type="InterPro" id="IPR000276">
    <property type="entry name" value="GPCR_Rhodpsn"/>
</dbReference>
<feature type="transmembrane region" description="Helical" evidence="5">
    <location>
        <begin position="38"/>
        <end position="58"/>
    </location>
</feature>
<feature type="transmembrane region" description="Helical" evidence="5">
    <location>
        <begin position="93"/>
        <end position="121"/>
    </location>
</feature>
<dbReference type="STRING" id="451379.A0A0N5AXL7"/>
<evidence type="ECO:0000313" key="8">
    <source>
        <dbReference type="WBParaSite" id="SMUV_0000969601-mRNA-1"/>
    </source>
</evidence>
<name>A0A0N5AXL7_9BILA</name>
<dbReference type="PANTHER" id="PTHR47632">
    <property type="entry name" value="FMRFAMIDE PEPTIDE RECEPTOR FAMILY-RELATED"/>
    <property type="match status" value="1"/>
</dbReference>
<reference evidence="8" key="1">
    <citation type="submission" date="2017-02" db="UniProtKB">
        <authorList>
            <consortium name="WormBaseParasite"/>
        </authorList>
    </citation>
    <scope>IDENTIFICATION</scope>
</reference>
<evidence type="ECO:0000256" key="1">
    <source>
        <dbReference type="ARBA" id="ARBA00004370"/>
    </source>
</evidence>
<sequence length="243" mass="28354">MMLAQTLSVYMTTGMSIHRFIGVCLPFKAVSLLQTNKIRLFISVLVGFSVLFNTTRFFEIRFANDCFRKNIGAYIPVILPTELRFNATYQKFFFGWAYTIIMFVMPFSILILVNLQVLVALRRSNRLHFHRESTDENTKRMERKERQTSIMLIFIVIIFLICNTLAFVCNILENVGFDRSAPELFTILVMYNNFVVLINASCNIAIYMLFSKKYRMVLRHYTQCARSHKGELLLATTAWTNQV</sequence>
<dbReference type="Gene3D" id="1.20.1070.10">
    <property type="entry name" value="Rhodopsin 7-helix transmembrane proteins"/>
    <property type="match status" value="1"/>
</dbReference>
<dbReference type="WBParaSite" id="SMUV_0000969601-mRNA-1">
    <property type="protein sequence ID" value="SMUV_0000969601-mRNA-1"/>
    <property type="gene ID" value="SMUV_0000969601"/>
</dbReference>
<dbReference type="Pfam" id="PF00001">
    <property type="entry name" value="7tm_1"/>
    <property type="match status" value="1"/>
</dbReference>
<keyword evidence="7" id="KW-1185">Reference proteome</keyword>
<dbReference type="AlphaFoldDB" id="A0A0N5AXL7"/>
<feature type="transmembrane region" description="Helical" evidence="5">
    <location>
        <begin position="188"/>
        <end position="210"/>
    </location>
</feature>
<dbReference type="InterPro" id="IPR053326">
    <property type="entry name" value="GPCR1-like"/>
</dbReference>